<accession>A0A0S4KR44</accession>
<dbReference type="GO" id="GO:0006313">
    <property type="term" value="P:DNA transposition"/>
    <property type="evidence" value="ECO:0007669"/>
    <property type="project" value="UniProtKB-UniRule"/>
</dbReference>
<evidence type="ECO:0000256" key="10">
    <source>
        <dbReference type="ARBA" id="ARBA00023306"/>
    </source>
</evidence>
<keyword evidence="8 11" id="KW-0238">DNA-binding</keyword>
<feature type="active site" evidence="11">
    <location>
        <position position="249"/>
    </location>
</feature>
<keyword evidence="10 11" id="KW-0131">Cell cycle</keyword>
<evidence type="ECO:0000256" key="7">
    <source>
        <dbReference type="ARBA" id="ARBA00022908"/>
    </source>
</evidence>
<gene>
    <name evidence="11 14" type="primary">xerD</name>
    <name evidence="14" type="ORF">NITINOP_1943</name>
</gene>
<evidence type="ECO:0000256" key="4">
    <source>
        <dbReference type="ARBA" id="ARBA00022490"/>
    </source>
</evidence>
<dbReference type="RefSeq" id="WP_158023320.1">
    <property type="nucleotide sequence ID" value="NZ_LN885086.1"/>
</dbReference>
<dbReference type="GO" id="GO:0003677">
    <property type="term" value="F:DNA binding"/>
    <property type="evidence" value="ECO:0007669"/>
    <property type="project" value="UniProtKB-UniRule"/>
</dbReference>
<evidence type="ECO:0000259" key="12">
    <source>
        <dbReference type="PROSITE" id="PS51898"/>
    </source>
</evidence>
<feature type="active site" evidence="11">
    <location>
        <position position="178"/>
    </location>
</feature>
<comment type="subunit">
    <text evidence="11">Forms a cyclic heterotetrameric complex composed of two molecules of XerC and two molecules of XerD.</text>
</comment>
<feature type="domain" description="Core-binding (CB)" evidence="13">
    <location>
        <begin position="7"/>
        <end position="93"/>
    </location>
</feature>
<evidence type="ECO:0000256" key="8">
    <source>
        <dbReference type="ARBA" id="ARBA00023125"/>
    </source>
</evidence>
<dbReference type="OrthoDB" id="9801717at2"/>
<dbReference type="InterPro" id="IPR002104">
    <property type="entry name" value="Integrase_catalytic"/>
</dbReference>
<dbReference type="KEGG" id="nio:NITINOP_1943"/>
<keyword evidence="7 11" id="KW-0229">DNA integration</keyword>
<feature type="active site" description="O-(3'-phospho-DNA)-tyrosine intermediate" evidence="11">
    <location>
        <position position="284"/>
    </location>
</feature>
<evidence type="ECO:0000313" key="14">
    <source>
        <dbReference type="EMBL" id="CUQ66915.1"/>
    </source>
</evidence>
<keyword evidence="9 11" id="KW-0233">DNA recombination</keyword>
<dbReference type="EMBL" id="LN885086">
    <property type="protein sequence ID" value="CUQ66915.1"/>
    <property type="molecule type" value="Genomic_DNA"/>
</dbReference>
<evidence type="ECO:0000256" key="2">
    <source>
        <dbReference type="ARBA" id="ARBA00010450"/>
    </source>
</evidence>
<keyword evidence="6 11" id="KW-0159">Chromosome partition</keyword>
<dbReference type="GO" id="GO:0007059">
    <property type="term" value="P:chromosome segregation"/>
    <property type="evidence" value="ECO:0007669"/>
    <property type="project" value="UniProtKB-UniRule"/>
</dbReference>
<dbReference type="GO" id="GO:0051301">
    <property type="term" value="P:cell division"/>
    <property type="evidence" value="ECO:0007669"/>
    <property type="project" value="UniProtKB-KW"/>
</dbReference>
<dbReference type="SUPFAM" id="SSF47823">
    <property type="entry name" value="lambda integrase-like, N-terminal domain"/>
    <property type="match status" value="1"/>
</dbReference>
<dbReference type="PANTHER" id="PTHR30349:SF81">
    <property type="entry name" value="TYROSINE RECOMBINASE XERC"/>
    <property type="match status" value="1"/>
</dbReference>
<proteinExistence type="inferred from homology"/>
<dbReference type="AlphaFoldDB" id="A0A0S4KR44"/>
<dbReference type="InterPro" id="IPR004107">
    <property type="entry name" value="Integrase_SAM-like_N"/>
</dbReference>
<dbReference type="HAMAP" id="MF_01808">
    <property type="entry name" value="Recomb_XerC_XerD"/>
    <property type="match status" value="1"/>
</dbReference>
<sequence length="313" mass="35159">MVDSEALILDPLVERYLRGLRVEGGLSINTIESYRRDLMKLQEFAARHGLGMCDPIPPSLVTSFLALLRRGSLGASSVARLLSTLRGWFRFLVRERIVETNPLRDLAARRRAVTLPKTLTKQEVVRLLDMPAGSSPEERRDRAMLELLYASGLRVSELTGLDVSQLDLSGGFLRIAGKGAKERVVPMGEAARGLVDDYLTHVRPVLLKGRSSGKVFVSRRGRALTRQAFWKLLRQRARRAGITKRISPHMLRHSFATHLLEGGADLRAVQTMLGHADIATTQIYTYVERSRLKQVHRRYFPRQARRKTSGAGS</sequence>
<feature type="domain" description="Tyr recombinase" evidence="12">
    <location>
        <begin position="114"/>
        <end position="297"/>
    </location>
</feature>
<dbReference type="InterPro" id="IPR011010">
    <property type="entry name" value="DNA_brk_join_enz"/>
</dbReference>
<reference evidence="15" key="1">
    <citation type="submission" date="2015-09" db="EMBL/GenBank/DDBJ databases">
        <authorList>
            <person name="Daims H."/>
        </authorList>
    </citation>
    <scope>NUCLEOTIDE SEQUENCE [LARGE SCALE GENOMIC DNA]</scope>
</reference>
<evidence type="ECO:0000259" key="13">
    <source>
        <dbReference type="PROSITE" id="PS51900"/>
    </source>
</evidence>
<evidence type="ECO:0000256" key="9">
    <source>
        <dbReference type="ARBA" id="ARBA00023172"/>
    </source>
</evidence>
<comment type="subcellular location">
    <subcellularLocation>
        <location evidence="1 11">Cytoplasm</location>
    </subcellularLocation>
</comment>
<dbReference type="PROSITE" id="PS51898">
    <property type="entry name" value="TYR_RECOMBINASE"/>
    <property type="match status" value="1"/>
</dbReference>
<dbReference type="STRING" id="1715989.NITINOP_1943"/>
<dbReference type="GO" id="GO:0009037">
    <property type="term" value="F:tyrosine-based site-specific recombinase activity"/>
    <property type="evidence" value="ECO:0007669"/>
    <property type="project" value="UniProtKB-UniRule"/>
</dbReference>
<name>A0A0S4KR44_9BACT</name>
<keyword evidence="4 11" id="KW-0963">Cytoplasm</keyword>
<dbReference type="PANTHER" id="PTHR30349">
    <property type="entry name" value="PHAGE INTEGRASE-RELATED"/>
    <property type="match status" value="1"/>
</dbReference>
<dbReference type="Gene3D" id="1.10.443.10">
    <property type="entry name" value="Intergrase catalytic core"/>
    <property type="match status" value="1"/>
</dbReference>
<evidence type="ECO:0000256" key="5">
    <source>
        <dbReference type="ARBA" id="ARBA00022618"/>
    </source>
</evidence>
<dbReference type="InterPro" id="IPR050090">
    <property type="entry name" value="Tyrosine_recombinase_XerCD"/>
</dbReference>
<keyword evidence="15" id="KW-1185">Reference proteome</keyword>
<feature type="active site" evidence="11">
    <location>
        <position position="252"/>
    </location>
</feature>
<dbReference type="InterPro" id="IPR023009">
    <property type="entry name" value="Tyrosine_recombinase_XerC/XerD"/>
</dbReference>
<dbReference type="InterPro" id="IPR044068">
    <property type="entry name" value="CB"/>
</dbReference>
<dbReference type="NCBIfam" id="NF001399">
    <property type="entry name" value="PRK00283.1"/>
    <property type="match status" value="1"/>
</dbReference>
<dbReference type="InterPro" id="IPR011932">
    <property type="entry name" value="Recomb_XerD"/>
</dbReference>
<dbReference type="NCBIfam" id="TIGR02225">
    <property type="entry name" value="recomb_XerD"/>
    <property type="match status" value="1"/>
</dbReference>
<dbReference type="InterPro" id="IPR013762">
    <property type="entry name" value="Integrase-like_cat_sf"/>
</dbReference>
<dbReference type="Proteomes" id="UP000066284">
    <property type="component" value="Chromosome 1"/>
</dbReference>
<dbReference type="PROSITE" id="PS51900">
    <property type="entry name" value="CB"/>
    <property type="match status" value="1"/>
</dbReference>
<dbReference type="Pfam" id="PF02899">
    <property type="entry name" value="Phage_int_SAM_1"/>
    <property type="match status" value="1"/>
</dbReference>
<comment type="function">
    <text evidence="11">Site-specific tyrosine recombinase, which acts by catalyzing the cutting and rejoining of the recombining DNA molecules. The XerC-XerD complex is essential to convert dimers of the bacterial chromosome into monomers to permit their segregation at cell division. It also contributes to the segregational stability of plasmids.</text>
</comment>
<organism evidence="14 15">
    <name type="scientific">Candidatus Nitrospira inopinata</name>
    <dbReference type="NCBI Taxonomy" id="1715989"/>
    <lineage>
        <taxon>Bacteria</taxon>
        <taxon>Pseudomonadati</taxon>
        <taxon>Nitrospirota</taxon>
        <taxon>Nitrospiria</taxon>
        <taxon>Nitrospirales</taxon>
        <taxon>Nitrospiraceae</taxon>
        <taxon>Nitrospira</taxon>
    </lineage>
</organism>
<dbReference type="InterPro" id="IPR010998">
    <property type="entry name" value="Integrase_recombinase_N"/>
</dbReference>
<evidence type="ECO:0000313" key="15">
    <source>
        <dbReference type="Proteomes" id="UP000066284"/>
    </source>
</evidence>
<dbReference type="SUPFAM" id="SSF56349">
    <property type="entry name" value="DNA breaking-rejoining enzymes"/>
    <property type="match status" value="1"/>
</dbReference>
<comment type="similarity">
    <text evidence="2 11">Belongs to the 'phage' integrase family. XerD subfamily.</text>
</comment>
<feature type="active site" evidence="11">
    <location>
        <position position="275"/>
    </location>
</feature>
<evidence type="ECO:0000256" key="11">
    <source>
        <dbReference type="HAMAP-Rule" id="MF_01807"/>
    </source>
</evidence>
<dbReference type="HAMAP" id="MF_01807">
    <property type="entry name" value="Recomb_XerD"/>
    <property type="match status" value="1"/>
</dbReference>
<dbReference type="CDD" id="cd00798">
    <property type="entry name" value="INT_XerDC_C"/>
    <property type="match status" value="1"/>
</dbReference>
<dbReference type="Pfam" id="PF00589">
    <property type="entry name" value="Phage_integrase"/>
    <property type="match status" value="1"/>
</dbReference>
<protein>
    <recommendedName>
        <fullName evidence="3 11">Tyrosine recombinase XerD</fullName>
    </recommendedName>
</protein>
<keyword evidence="5 11" id="KW-0132">Cell division</keyword>
<dbReference type="Gene3D" id="1.10.150.130">
    <property type="match status" value="1"/>
</dbReference>
<feature type="active site" evidence="11">
    <location>
        <position position="154"/>
    </location>
</feature>
<evidence type="ECO:0000256" key="3">
    <source>
        <dbReference type="ARBA" id="ARBA00015810"/>
    </source>
</evidence>
<evidence type="ECO:0000256" key="6">
    <source>
        <dbReference type="ARBA" id="ARBA00022829"/>
    </source>
</evidence>
<evidence type="ECO:0000256" key="1">
    <source>
        <dbReference type="ARBA" id="ARBA00004496"/>
    </source>
</evidence>
<dbReference type="GO" id="GO:0005737">
    <property type="term" value="C:cytoplasm"/>
    <property type="evidence" value="ECO:0007669"/>
    <property type="project" value="UniProtKB-SubCell"/>
</dbReference>